<dbReference type="HOGENOM" id="CLU_1056920_0_0_10"/>
<keyword evidence="1" id="KW-0732">Signal</keyword>
<dbReference type="GeneID" id="89453497"/>
<evidence type="ECO:0000313" key="2">
    <source>
        <dbReference type="EMBL" id="EAP86104.1"/>
    </source>
</evidence>
<dbReference type="eggNOG" id="ENOG5032ZKA">
    <property type="taxonomic scope" value="Bacteria"/>
</dbReference>
<feature type="chain" id="PRO_5002660723" evidence="1">
    <location>
        <begin position="23"/>
        <end position="239"/>
    </location>
</feature>
<accession>A3UBV3</accession>
<sequence>MNINYALIVSIFLSIGSFSAQNSSTRTKALQQHDQLLGQQNINLLEGVNFEDEYRSNANEHRYFKELQYQLGEVTYNNQSYQDVFLRYDLIEDVLLVNTKDNLSYFDLKLIPSKVSEFKIHNTSFVKLPVINDGNSFYEVAYLGNHYNFYVDLRKTPKSVLGNSSLVSYKFIEGFTFLLNYNNEFIEVSNHRDFIKLFPDLEKQIKDYNKANKSLRKSDEKAYLVNLARFIDKRLTTIN</sequence>
<dbReference type="RefSeq" id="WP_013187490.1">
    <property type="nucleotide sequence ID" value="NC_014230.1"/>
</dbReference>
<name>A3UBV3_CROAH</name>
<gene>
    <name evidence="2" type="ordered locus">CA2559_08726</name>
</gene>
<dbReference type="KEGG" id="cat:CA2559_08726"/>
<evidence type="ECO:0000256" key="1">
    <source>
        <dbReference type="SAM" id="SignalP"/>
    </source>
</evidence>
<organism evidence="2 3">
    <name type="scientific">Croceibacter atlanticus (strain ATCC BAA-628 / JCM 21780 / CIP 108009 / IAM 15332 / KCTC 12090 / HTCC2559)</name>
    <dbReference type="NCBI Taxonomy" id="216432"/>
    <lineage>
        <taxon>Bacteria</taxon>
        <taxon>Pseudomonadati</taxon>
        <taxon>Bacteroidota</taxon>
        <taxon>Flavobacteriia</taxon>
        <taxon>Flavobacteriales</taxon>
        <taxon>Flavobacteriaceae</taxon>
        <taxon>Croceibacter</taxon>
    </lineage>
</organism>
<reference evidence="2 3" key="1">
    <citation type="journal article" date="2010" name="J. Bacteriol.">
        <title>The complete genome sequence of Croceibacter atlanticus HTCC2559T.</title>
        <authorList>
            <person name="Oh H.M."/>
            <person name="Kang I."/>
            <person name="Ferriera S."/>
            <person name="Giovannoni S.J."/>
            <person name="Cho J.C."/>
        </authorList>
    </citation>
    <scope>NUCLEOTIDE SEQUENCE [LARGE SCALE GENOMIC DNA]</scope>
    <source>
        <strain evidence="3">ATCC BAA-628 / HTCC2559 / KCTC 12090</strain>
    </source>
</reference>
<dbReference type="AlphaFoldDB" id="A3UBV3"/>
<dbReference type="EMBL" id="CP002046">
    <property type="protein sequence ID" value="EAP86104.1"/>
    <property type="molecule type" value="Genomic_DNA"/>
</dbReference>
<dbReference type="STRING" id="216432.CA2559_08726"/>
<protein>
    <submittedName>
        <fullName evidence="2">Uncharacterized protein</fullName>
    </submittedName>
</protein>
<dbReference type="Proteomes" id="UP000002297">
    <property type="component" value="Chromosome"/>
</dbReference>
<keyword evidence="3" id="KW-1185">Reference proteome</keyword>
<feature type="signal peptide" evidence="1">
    <location>
        <begin position="1"/>
        <end position="22"/>
    </location>
</feature>
<evidence type="ECO:0000313" key="3">
    <source>
        <dbReference type="Proteomes" id="UP000002297"/>
    </source>
</evidence>
<proteinExistence type="predicted"/>
<dbReference type="OrthoDB" id="1187639at2"/>